<proteinExistence type="predicted"/>
<dbReference type="AlphaFoldDB" id="A0AAW0NMS3"/>
<dbReference type="Proteomes" id="UP001460270">
    <property type="component" value="Unassembled WGS sequence"/>
</dbReference>
<reference evidence="2" key="1">
    <citation type="submission" date="2024-04" db="EMBL/GenBank/DDBJ databases">
        <title>Salinicola lusitanus LLJ914,a marine bacterium isolated from the Okinawa Trough.</title>
        <authorList>
            <person name="Li J."/>
        </authorList>
    </citation>
    <scope>NUCLEOTIDE SEQUENCE [LARGE SCALE GENOMIC DNA]</scope>
</reference>
<gene>
    <name evidence="1" type="ORF">WMY93_020382</name>
</gene>
<comment type="caution">
    <text evidence="1">The sequence shown here is derived from an EMBL/GenBank/DDBJ whole genome shotgun (WGS) entry which is preliminary data.</text>
</comment>
<name>A0AAW0NMS3_9GOBI</name>
<protein>
    <submittedName>
        <fullName evidence="1">Uncharacterized protein</fullName>
    </submittedName>
</protein>
<keyword evidence="2" id="KW-1185">Reference proteome</keyword>
<sequence length="106" mass="11656">MSSLAITPHIVHDLPQSRALVFLSLPCRSTRIFPPSKLPYGHSLFALELDPLLHLMSPPQLLLMPPPLLLLMPPPLLLLMPPPLLLLMSPPLLRPLLHLASSSQSS</sequence>
<dbReference type="EMBL" id="JBBPFD010000014">
    <property type="protein sequence ID" value="KAK7899529.1"/>
    <property type="molecule type" value="Genomic_DNA"/>
</dbReference>
<accession>A0AAW0NMS3</accession>
<organism evidence="1 2">
    <name type="scientific">Mugilogobius chulae</name>
    <name type="common">yellowstripe goby</name>
    <dbReference type="NCBI Taxonomy" id="88201"/>
    <lineage>
        <taxon>Eukaryota</taxon>
        <taxon>Metazoa</taxon>
        <taxon>Chordata</taxon>
        <taxon>Craniata</taxon>
        <taxon>Vertebrata</taxon>
        <taxon>Euteleostomi</taxon>
        <taxon>Actinopterygii</taxon>
        <taxon>Neopterygii</taxon>
        <taxon>Teleostei</taxon>
        <taxon>Neoteleostei</taxon>
        <taxon>Acanthomorphata</taxon>
        <taxon>Gobiaria</taxon>
        <taxon>Gobiiformes</taxon>
        <taxon>Gobioidei</taxon>
        <taxon>Gobiidae</taxon>
        <taxon>Gobionellinae</taxon>
        <taxon>Mugilogobius</taxon>
    </lineage>
</organism>
<evidence type="ECO:0000313" key="2">
    <source>
        <dbReference type="Proteomes" id="UP001460270"/>
    </source>
</evidence>
<evidence type="ECO:0000313" key="1">
    <source>
        <dbReference type="EMBL" id="KAK7899529.1"/>
    </source>
</evidence>